<name>A0A4C1UKG3_EUMVA</name>
<dbReference type="EMBL" id="BGZK01000182">
    <property type="protein sequence ID" value="GBP26640.1"/>
    <property type="molecule type" value="Genomic_DNA"/>
</dbReference>
<reference evidence="1 2" key="1">
    <citation type="journal article" date="2019" name="Commun. Biol.">
        <title>The bagworm genome reveals a unique fibroin gene that provides high tensile strength.</title>
        <authorList>
            <person name="Kono N."/>
            <person name="Nakamura H."/>
            <person name="Ohtoshi R."/>
            <person name="Tomita M."/>
            <person name="Numata K."/>
            <person name="Arakawa K."/>
        </authorList>
    </citation>
    <scope>NUCLEOTIDE SEQUENCE [LARGE SCALE GENOMIC DNA]</scope>
</reference>
<sequence length="102" mass="11901">MHFSHNWFSGSDDRALRVPMKSDRLKCVKIEFKGVGYEHTGEANKNNHQDCHSQKNILAWTYFKKRLAPLVLDSAATKRNADTLITARRTRLDKIWDTKKEL</sequence>
<dbReference type="AlphaFoldDB" id="A0A4C1UKG3"/>
<evidence type="ECO:0000313" key="2">
    <source>
        <dbReference type="Proteomes" id="UP000299102"/>
    </source>
</evidence>
<proteinExistence type="predicted"/>
<accession>A0A4C1UKG3</accession>
<dbReference type="Proteomes" id="UP000299102">
    <property type="component" value="Unassembled WGS sequence"/>
</dbReference>
<gene>
    <name evidence="1" type="ORF">EVAR_18277_1</name>
</gene>
<organism evidence="1 2">
    <name type="scientific">Eumeta variegata</name>
    <name type="common">Bagworm moth</name>
    <name type="synonym">Eumeta japonica</name>
    <dbReference type="NCBI Taxonomy" id="151549"/>
    <lineage>
        <taxon>Eukaryota</taxon>
        <taxon>Metazoa</taxon>
        <taxon>Ecdysozoa</taxon>
        <taxon>Arthropoda</taxon>
        <taxon>Hexapoda</taxon>
        <taxon>Insecta</taxon>
        <taxon>Pterygota</taxon>
        <taxon>Neoptera</taxon>
        <taxon>Endopterygota</taxon>
        <taxon>Lepidoptera</taxon>
        <taxon>Glossata</taxon>
        <taxon>Ditrysia</taxon>
        <taxon>Tineoidea</taxon>
        <taxon>Psychidae</taxon>
        <taxon>Oiketicinae</taxon>
        <taxon>Eumeta</taxon>
    </lineage>
</organism>
<keyword evidence="2" id="KW-1185">Reference proteome</keyword>
<evidence type="ECO:0000313" key="1">
    <source>
        <dbReference type="EMBL" id="GBP26640.1"/>
    </source>
</evidence>
<comment type="caution">
    <text evidence="1">The sequence shown here is derived from an EMBL/GenBank/DDBJ whole genome shotgun (WGS) entry which is preliminary data.</text>
</comment>
<protein>
    <submittedName>
        <fullName evidence="1">Uncharacterized protein</fullName>
    </submittedName>
</protein>